<evidence type="ECO:0000259" key="2">
    <source>
        <dbReference type="Pfam" id="PF13648"/>
    </source>
</evidence>
<protein>
    <recommendedName>
        <fullName evidence="2">Lipocalin-like domain-containing protein</fullName>
    </recommendedName>
</protein>
<evidence type="ECO:0000313" key="4">
    <source>
        <dbReference type="EMBL" id="KAA5406540.1"/>
    </source>
</evidence>
<proteinExistence type="predicted"/>
<dbReference type="AlphaFoldDB" id="A0A4R4GPP9"/>
<name>A0A4R4GPP9_9BACT</name>
<feature type="signal peptide" evidence="1">
    <location>
        <begin position="1"/>
        <end position="21"/>
    </location>
</feature>
<comment type="caution">
    <text evidence="3">The sequence shown here is derived from an EMBL/GenBank/DDBJ whole genome shotgun (WGS) entry which is preliminary data.</text>
</comment>
<gene>
    <name evidence="4" type="ORF">F2Y51_06720</name>
    <name evidence="3" type="ORF">F2Y58_06100</name>
</gene>
<dbReference type="Proteomes" id="UP000441162">
    <property type="component" value="Unassembled WGS sequence"/>
</dbReference>
<dbReference type="EMBL" id="VVZA01000004">
    <property type="protein sequence ID" value="KAA5406540.1"/>
    <property type="molecule type" value="Genomic_DNA"/>
</dbReference>
<organism evidence="3 6">
    <name type="scientific">Phocaeicola dorei</name>
    <dbReference type="NCBI Taxonomy" id="357276"/>
    <lineage>
        <taxon>Bacteria</taxon>
        <taxon>Pseudomonadati</taxon>
        <taxon>Bacteroidota</taxon>
        <taxon>Bacteroidia</taxon>
        <taxon>Bacteroidales</taxon>
        <taxon>Bacteroidaceae</taxon>
        <taxon>Phocaeicola</taxon>
    </lineage>
</organism>
<feature type="chain" id="PRO_5043194981" description="Lipocalin-like domain-containing protein" evidence="1">
    <location>
        <begin position="22"/>
        <end position="152"/>
    </location>
</feature>
<evidence type="ECO:0000256" key="1">
    <source>
        <dbReference type="SAM" id="SignalP"/>
    </source>
</evidence>
<keyword evidence="1" id="KW-0732">Signal</keyword>
<evidence type="ECO:0000313" key="5">
    <source>
        <dbReference type="Proteomes" id="UP000441162"/>
    </source>
</evidence>
<dbReference type="RefSeq" id="WP_130053782.1">
    <property type="nucleotide sequence ID" value="NZ_CP083689.1"/>
</dbReference>
<sequence length="152" mass="17572">MKKTYFLFLLGLMSIMTFGFSACSDDDEKAPESSSALIGTWERISCTYQYKENGEIVDEGKDEGNDLVGFKLVFKEDGTCKSAEYHTDKWDWFDEGKWSYSNGIITITDNNESELIKVKTLTDSQLIIETTDKYTEDGIFYEDYELTEYRKI</sequence>
<accession>A0A4R4GPP9</accession>
<dbReference type="Proteomes" id="UP000481616">
    <property type="component" value="Unassembled WGS sequence"/>
</dbReference>
<reference evidence="5 6" key="1">
    <citation type="journal article" date="2019" name="Nat. Med.">
        <title>A library of human gut bacterial isolates paired with longitudinal multiomics data enables mechanistic microbiome research.</title>
        <authorList>
            <person name="Poyet M."/>
            <person name="Groussin M."/>
            <person name="Gibbons S.M."/>
            <person name="Avila-Pacheco J."/>
            <person name="Jiang X."/>
            <person name="Kearney S.M."/>
            <person name="Perrotta A.R."/>
            <person name="Berdy B."/>
            <person name="Zhao S."/>
            <person name="Lieberman T.D."/>
            <person name="Swanson P.K."/>
            <person name="Smith M."/>
            <person name="Roesemann S."/>
            <person name="Alexander J.E."/>
            <person name="Rich S.A."/>
            <person name="Livny J."/>
            <person name="Vlamakis H."/>
            <person name="Clish C."/>
            <person name="Bullock K."/>
            <person name="Deik A."/>
            <person name="Scott J."/>
            <person name="Pierce K.A."/>
            <person name="Xavier R.J."/>
            <person name="Alm E.J."/>
        </authorList>
    </citation>
    <scope>NUCLEOTIDE SEQUENCE [LARGE SCALE GENOMIC DNA]</scope>
    <source>
        <strain evidence="3 6">BIOML-A1</strain>
        <strain evidence="4 5">BIOML-A4</strain>
    </source>
</reference>
<evidence type="ECO:0000313" key="3">
    <source>
        <dbReference type="EMBL" id="KAA5399692.1"/>
    </source>
</evidence>
<feature type="domain" description="Lipocalin-like" evidence="2">
    <location>
        <begin position="37"/>
        <end position="128"/>
    </location>
</feature>
<dbReference type="Pfam" id="PF13648">
    <property type="entry name" value="Lipocalin_4"/>
    <property type="match status" value="1"/>
</dbReference>
<dbReference type="EMBL" id="VVYY01000004">
    <property type="protein sequence ID" value="KAA5399692.1"/>
    <property type="molecule type" value="Genomic_DNA"/>
</dbReference>
<evidence type="ECO:0000313" key="6">
    <source>
        <dbReference type="Proteomes" id="UP000481616"/>
    </source>
</evidence>
<dbReference type="PROSITE" id="PS51257">
    <property type="entry name" value="PROKAR_LIPOPROTEIN"/>
    <property type="match status" value="1"/>
</dbReference>
<dbReference type="InterPro" id="IPR024311">
    <property type="entry name" value="Lipocalin-like"/>
</dbReference>